<dbReference type="InterPro" id="IPR005804">
    <property type="entry name" value="FA_desaturase_dom"/>
</dbReference>
<dbReference type="CDD" id="cd03506">
    <property type="entry name" value="Delta6-FADS-like"/>
    <property type="match status" value="1"/>
</dbReference>
<gene>
    <name evidence="3" type="ORF">MCOO_32530</name>
</gene>
<dbReference type="InterPro" id="IPR012171">
    <property type="entry name" value="Fatty_acid_desaturase"/>
</dbReference>
<keyword evidence="4" id="KW-1185">Reference proteome</keyword>
<dbReference type="PANTHER" id="PTHR19353:SF19">
    <property type="entry name" value="DELTA(5) FATTY ACID DESATURASE C-RELATED"/>
    <property type="match status" value="1"/>
</dbReference>
<evidence type="ECO:0000256" key="1">
    <source>
        <dbReference type="SAM" id="Coils"/>
    </source>
</evidence>
<dbReference type="AlphaFoldDB" id="A0A7I7L0G7"/>
<dbReference type="PANTHER" id="PTHR19353">
    <property type="entry name" value="FATTY ACID DESATURASE 2"/>
    <property type="match status" value="1"/>
</dbReference>
<proteinExistence type="predicted"/>
<dbReference type="Proteomes" id="UP000465866">
    <property type="component" value="Chromosome"/>
</dbReference>
<evidence type="ECO:0000313" key="3">
    <source>
        <dbReference type="EMBL" id="BBX47238.1"/>
    </source>
</evidence>
<feature type="domain" description="Fatty acid desaturase" evidence="2">
    <location>
        <begin position="72"/>
        <end position="335"/>
    </location>
</feature>
<sequence length="374" mass="42714">MAVAITDIRAYAHLTQADVEELSRELDAIRADIEESRGERDAHYILQAIRLQRALAAGSRLVLWASRKRLGWILGTAMLAVAKSIENMELGHNIGHGQWDWMNDPEIHSTTWEWDMAGVSSQWRYSHNYRHHMFANVVGVDDDLGFGVLRVTRDQPWNPGHLVQLLRMLVLAIGFEWGIARHGLHSERARVTTDAAKSLQTKALYRKIARQTGKDYLVFPLLSWRGWRRTMAANFTANVARNLWTYLVIFCGHFPDGAEKFTPDVLDGETKPDWYLRQMLGSANFRAGPLLAFMSGNLCYQIEHHLFPDLPSNRYAAMSTRIRALCEKYDLPYATGSLTRQYLQTVRTVLKLSVPNQFLLTTRHDAQTAVAPRQ</sequence>
<dbReference type="GO" id="GO:0016020">
    <property type="term" value="C:membrane"/>
    <property type="evidence" value="ECO:0007669"/>
    <property type="project" value="TreeGrafter"/>
</dbReference>
<dbReference type="Pfam" id="PF00487">
    <property type="entry name" value="FA_desaturase"/>
    <property type="match status" value="1"/>
</dbReference>
<reference evidence="3 4" key="1">
    <citation type="journal article" date="2019" name="Emerg. Microbes Infect.">
        <title>Comprehensive subspecies identification of 175 nontuberculous mycobacteria species based on 7547 genomic profiles.</title>
        <authorList>
            <person name="Matsumoto Y."/>
            <person name="Kinjo T."/>
            <person name="Motooka D."/>
            <person name="Nabeya D."/>
            <person name="Jung N."/>
            <person name="Uechi K."/>
            <person name="Horii T."/>
            <person name="Iida T."/>
            <person name="Fujita J."/>
            <person name="Nakamura S."/>
        </authorList>
    </citation>
    <scope>NUCLEOTIDE SEQUENCE [LARGE SCALE GENOMIC DNA]</scope>
    <source>
        <strain evidence="3 4">JCM 12404</strain>
    </source>
</reference>
<organism evidence="3 4">
    <name type="scientific">Mycobacterium cookii</name>
    <dbReference type="NCBI Taxonomy" id="1775"/>
    <lineage>
        <taxon>Bacteria</taxon>
        <taxon>Bacillati</taxon>
        <taxon>Actinomycetota</taxon>
        <taxon>Actinomycetes</taxon>
        <taxon>Mycobacteriales</taxon>
        <taxon>Mycobacteriaceae</taxon>
        <taxon>Mycobacterium</taxon>
    </lineage>
</organism>
<dbReference type="KEGG" id="mcoo:MCOO_32530"/>
<feature type="coiled-coil region" evidence="1">
    <location>
        <begin position="12"/>
        <end position="39"/>
    </location>
</feature>
<name>A0A7I7L0G7_9MYCO</name>
<evidence type="ECO:0000259" key="2">
    <source>
        <dbReference type="Pfam" id="PF00487"/>
    </source>
</evidence>
<keyword evidence="1" id="KW-0175">Coiled coil</keyword>
<evidence type="ECO:0000313" key="4">
    <source>
        <dbReference type="Proteomes" id="UP000465866"/>
    </source>
</evidence>
<protein>
    <submittedName>
        <fullName evidence="3">Fatty acid desaturase</fullName>
    </submittedName>
</protein>
<dbReference type="EMBL" id="AP022569">
    <property type="protein sequence ID" value="BBX47238.1"/>
    <property type="molecule type" value="Genomic_DNA"/>
</dbReference>
<dbReference type="GO" id="GO:0016717">
    <property type="term" value="F:oxidoreductase activity, acting on paired donors, with oxidation of a pair of donors resulting in the reduction of molecular oxygen to two molecules of water"/>
    <property type="evidence" value="ECO:0007669"/>
    <property type="project" value="TreeGrafter"/>
</dbReference>
<dbReference type="GO" id="GO:0008610">
    <property type="term" value="P:lipid biosynthetic process"/>
    <property type="evidence" value="ECO:0007669"/>
    <property type="project" value="UniProtKB-ARBA"/>
</dbReference>
<accession>A0A7I7L0G7</accession>